<reference evidence="1" key="2">
    <citation type="submission" date="2020-06" db="EMBL/GenBank/DDBJ databases">
        <title>Helianthus annuus Genome sequencing and assembly Release 2.</title>
        <authorList>
            <person name="Gouzy J."/>
            <person name="Langlade N."/>
            <person name="Munos S."/>
        </authorList>
    </citation>
    <scope>NUCLEOTIDE SEQUENCE</scope>
    <source>
        <tissue evidence="1">Leaves</tissue>
    </source>
</reference>
<accession>A0A9K3I9Z5</accession>
<name>A0A9K3I9Z5_HELAN</name>
<gene>
    <name evidence="1" type="ORF">HanXRQr2_Chr09g0404431</name>
</gene>
<comment type="caution">
    <text evidence="1">The sequence shown here is derived from an EMBL/GenBank/DDBJ whole genome shotgun (WGS) entry which is preliminary data.</text>
</comment>
<dbReference type="Proteomes" id="UP000215914">
    <property type="component" value="Unassembled WGS sequence"/>
</dbReference>
<evidence type="ECO:0000313" key="2">
    <source>
        <dbReference type="Proteomes" id="UP000215914"/>
    </source>
</evidence>
<organism evidence="1 2">
    <name type="scientific">Helianthus annuus</name>
    <name type="common">Common sunflower</name>
    <dbReference type="NCBI Taxonomy" id="4232"/>
    <lineage>
        <taxon>Eukaryota</taxon>
        <taxon>Viridiplantae</taxon>
        <taxon>Streptophyta</taxon>
        <taxon>Embryophyta</taxon>
        <taxon>Tracheophyta</taxon>
        <taxon>Spermatophyta</taxon>
        <taxon>Magnoliopsida</taxon>
        <taxon>eudicotyledons</taxon>
        <taxon>Gunneridae</taxon>
        <taxon>Pentapetalae</taxon>
        <taxon>asterids</taxon>
        <taxon>campanulids</taxon>
        <taxon>Asterales</taxon>
        <taxon>Asteraceae</taxon>
        <taxon>Asteroideae</taxon>
        <taxon>Heliantheae alliance</taxon>
        <taxon>Heliantheae</taxon>
        <taxon>Helianthus</taxon>
    </lineage>
</organism>
<dbReference type="EMBL" id="MNCJ02000324">
    <property type="protein sequence ID" value="KAF5792299.1"/>
    <property type="molecule type" value="Genomic_DNA"/>
</dbReference>
<protein>
    <submittedName>
        <fullName evidence="1">Uncharacterized protein</fullName>
    </submittedName>
</protein>
<dbReference type="AlphaFoldDB" id="A0A9K3I9Z5"/>
<proteinExistence type="predicted"/>
<keyword evidence="2" id="KW-1185">Reference proteome</keyword>
<sequence length="89" mass="10366">MIFKMTKPLDSTEGDQMSKQNVEGQALMEALNVATALKLVRIVLCFLGGNSEKFLWDLWKWSRTVQGFFHKSIKFDNFIKPIRNYQSFC</sequence>
<reference evidence="1" key="1">
    <citation type="journal article" date="2017" name="Nature">
        <title>The sunflower genome provides insights into oil metabolism, flowering and Asterid evolution.</title>
        <authorList>
            <person name="Badouin H."/>
            <person name="Gouzy J."/>
            <person name="Grassa C.J."/>
            <person name="Murat F."/>
            <person name="Staton S.E."/>
            <person name="Cottret L."/>
            <person name="Lelandais-Briere C."/>
            <person name="Owens G.L."/>
            <person name="Carrere S."/>
            <person name="Mayjonade B."/>
            <person name="Legrand L."/>
            <person name="Gill N."/>
            <person name="Kane N.C."/>
            <person name="Bowers J.E."/>
            <person name="Hubner S."/>
            <person name="Bellec A."/>
            <person name="Berard A."/>
            <person name="Berges H."/>
            <person name="Blanchet N."/>
            <person name="Boniface M.C."/>
            <person name="Brunel D."/>
            <person name="Catrice O."/>
            <person name="Chaidir N."/>
            <person name="Claudel C."/>
            <person name="Donnadieu C."/>
            <person name="Faraut T."/>
            <person name="Fievet G."/>
            <person name="Helmstetter N."/>
            <person name="King M."/>
            <person name="Knapp S.J."/>
            <person name="Lai Z."/>
            <person name="Le Paslier M.C."/>
            <person name="Lippi Y."/>
            <person name="Lorenzon L."/>
            <person name="Mandel J.R."/>
            <person name="Marage G."/>
            <person name="Marchand G."/>
            <person name="Marquand E."/>
            <person name="Bret-Mestries E."/>
            <person name="Morien E."/>
            <person name="Nambeesan S."/>
            <person name="Nguyen T."/>
            <person name="Pegot-Espagnet P."/>
            <person name="Pouilly N."/>
            <person name="Raftis F."/>
            <person name="Sallet E."/>
            <person name="Schiex T."/>
            <person name="Thomas J."/>
            <person name="Vandecasteele C."/>
            <person name="Vares D."/>
            <person name="Vear F."/>
            <person name="Vautrin S."/>
            <person name="Crespi M."/>
            <person name="Mangin B."/>
            <person name="Burke J.M."/>
            <person name="Salse J."/>
            <person name="Munos S."/>
            <person name="Vincourt P."/>
            <person name="Rieseberg L.H."/>
            <person name="Langlade N.B."/>
        </authorList>
    </citation>
    <scope>NUCLEOTIDE SEQUENCE</scope>
    <source>
        <tissue evidence="1">Leaves</tissue>
    </source>
</reference>
<evidence type="ECO:0000313" key="1">
    <source>
        <dbReference type="EMBL" id="KAF5792299.1"/>
    </source>
</evidence>
<dbReference type="Gramene" id="mRNA:HanXRQr2_Chr09g0404431">
    <property type="protein sequence ID" value="CDS:HanXRQr2_Chr09g0404431.1"/>
    <property type="gene ID" value="HanXRQr2_Chr09g0404431"/>
</dbReference>